<dbReference type="GO" id="GO:0006457">
    <property type="term" value="P:protein folding"/>
    <property type="evidence" value="ECO:0007669"/>
    <property type="project" value="InterPro"/>
</dbReference>
<dbReference type="Proteomes" id="UP000273643">
    <property type="component" value="Unassembled WGS sequence"/>
</dbReference>
<dbReference type="InterPro" id="IPR044665">
    <property type="entry name" value="E_coli_cyclophilin_A-like"/>
</dbReference>
<reference evidence="6 7" key="1">
    <citation type="submission" date="2018-11" db="EMBL/GenBank/DDBJ databases">
        <title>Genomic Encyclopedia of Type Strains, Phase IV (KMG-IV): sequencing the most valuable type-strain genomes for metagenomic binning, comparative biology and taxonomic classification.</title>
        <authorList>
            <person name="Goeker M."/>
        </authorList>
    </citation>
    <scope>NUCLEOTIDE SEQUENCE [LARGE SCALE GENOMIC DNA]</scope>
    <source>
        <strain evidence="6 7">DSM 16974</strain>
    </source>
</reference>
<evidence type="ECO:0000256" key="1">
    <source>
        <dbReference type="ARBA" id="ARBA00007365"/>
    </source>
</evidence>
<organism evidence="6 7">
    <name type="scientific">Marinimicrobium koreense</name>
    <dbReference type="NCBI Taxonomy" id="306545"/>
    <lineage>
        <taxon>Bacteria</taxon>
        <taxon>Pseudomonadati</taxon>
        <taxon>Pseudomonadota</taxon>
        <taxon>Gammaproteobacteria</taxon>
        <taxon>Cellvibrionales</taxon>
        <taxon>Cellvibrionaceae</taxon>
        <taxon>Marinimicrobium</taxon>
    </lineage>
</organism>
<evidence type="ECO:0000256" key="2">
    <source>
        <dbReference type="ARBA" id="ARBA00023110"/>
    </source>
</evidence>
<evidence type="ECO:0000256" key="3">
    <source>
        <dbReference type="ARBA" id="ARBA00023235"/>
    </source>
</evidence>
<feature type="signal peptide" evidence="4">
    <location>
        <begin position="1"/>
        <end position="24"/>
    </location>
</feature>
<comment type="catalytic activity">
    <reaction evidence="4">
        <text>[protein]-peptidylproline (omega=180) = [protein]-peptidylproline (omega=0)</text>
        <dbReference type="Rhea" id="RHEA:16237"/>
        <dbReference type="Rhea" id="RHEA-COMP:10747"/>
        <dbReference type="Rhea" id="RHEA-COMP:10748"/>
        <dbReference type="ChEBI" id="CHEBI:83833"/>
        <dbReference type="ChEBI" id="CHEBI:83834"/>
        <dbReference type="EC" id="5.2.1.8"/>
    </reaction>
</comment>
<dbReference type="NCBIfam" id="TIGR03501">
    <property type="entry name" value="GlyGly_CTERM"/>
    <property type="match status" value="1"/>
</dbReference>
<dbReference type="RefSeq" id="WP_211331036.1">
    <property type="nucleotide sequence ID" value="NZ_RJUK01000001.1"/>
</dbReference>
<gene>
    <name evidence="6" type="ORF">EDC38_0735</name>
</gene>
<dbReference type="PROSITE" id="PS50072">
    <property type="entry name" value="CSA_PPIASE_2"/>
    <property type="match status" value="1"/>
</dbReference>
<dbReference type="InterPro" id="IPR020008">
    <property type="entry name" value="GlyGly_CTERM"/>
</dbReference>
<keyword evidence="4" id="KW-0732">Signal</keyword>
<protein>
    <recommendedName>
        <fullName evidence="4">Peptidyl-prolyl cis-trans isomerase</fullName>
        <shortName evidence="4">PPIase</shortName>
        <ecNumber evidence="4">5.2.1.8</ecNumber>
    </recommendedName>
</protein>
<dbReference type="AlphaFoldDB" id="A0A3N1NYQ6"/>
<dbReference type="Pfam" id="PF00160">
    <property type="entry name" value="Pro_isomerase"/>
    <property type="match status" value="1"/>
</dbReference>
<keyword evidence="3 4" id="KW-0413">Isomerase</keyword>
<dbReference type="Gene3D" id="2.40.100.10">
    <property type="entry name" value="Cyclophilin-like"/>
    <property type="match status" value="1"/>
</dbReference>
<keyword evidence="7" id="KW-1185">Reference proteome</keyword>
<keyword evidence="2 4" id="KW-0697">Rotamase</keyword>
<comment type="caution">
    <text evidence="6">The sequence shown here is derived from an EMBL/GenBank/DDBJ whole genome shotgun (WGS) entry which is preliminary data.</text>
</comment>
<dbReference type="InterPro" id="IPR020892">
    <property type="entry name" value="Cyclophilin-type_PPIase_CS"/>
</dbReference>
<dbReference type="InterPro" id="IPR029000">
    <property type="entry name" value="Cyclophilin-like_dom_sf"/>
</dbReference>
<accession>A0A3N1NYQ6</accession>
<dbReference type="PANTHER" id="PTHR43246">
    <property type="entry name" value="PEPTIDYL-PROLYL CIS-TRANS ISOMERASE CYP38, CHLOROPLASTIC"/>
    <property type="match status" value="1"/>
</dbReference>
<comment type="similarity">
    <text evidence="1 4">Belongs to the cyclophilin-type PPIase family.</text>
</comment>
<dbReference type="GO" id="GO:0003755">
    <property type="term" value="F:peptidyl-prolyl cis-trans isomerase activity"/>
    <property type="evidence" value="ECO:0007669"/>
    <property type="project" value="UniProtKB-UniRule"/>
</dbReference>
<dbReference type="InterPro" id="IPR002130">
    <property type="entry name" value="Cyclophilin-type_PPIase_dom"/>
</dbReference>
<name>A0A3N1NYQ6_9GAMM</name>
<feature type="chain" id="PRO_5017851326" description="Peptidyl-prolyl cis-trans isomerase" evidence="4">
    <location>
        <begin position="25"/>
        <end position="258"/>
    </location>
</feature>
<dbReference type="SUPFAM" id="SSF50891">
    <property type="entry name" value="Cyclophilin-like"/>
    <property type="match status" value="1"/>
</dbReference>
<evidence type="ECO:0000256" key="4">
    <source>
        <dbReference type="RuleBase" id="RU363019"/>
    </source>
</evidence>
<evidence type="ECO:0000313" key="7">
    <source>
        <dbReference type="Proteomes" id="UP000273643"/>
    </source>
</evidence>
<comment type="function">
    <text evidence="4">PPIases accelerate the folding of proteins. It catalyzes the cis-trans isomerization of proline imidic peptide bonds in oligopeptides.</text>
</comment>
<dbReference type="EC" id="5.2.1.8" evidence="4"/>
<sequence>MFKPFMAAGALATAALLSSTSALATIVEFETELGNVQVNLYDESTPETVENFLSYVESGAYDNTFFHRLVPEFILQGGGFRYIEDSGDVKSIETGDPVINEPEWSNRQGTIAMAKLGTDPNSATSQWFFNLENNHENLDVQNGGFTVFGEVISGMSVLEDIAELPRFNLQGAFTNLPLRNYGEEELENDVEVDSTHLVNLLSVRIIDDAENSAADLDPVPNTLIDSVEDKESGGSSGGAMGWLTLMLGLLGLRKVLVS</sequence>
<proteinExistence type="inferred from homology"/>
<evidence type="ECO:0000313" key="6">
    <source>
        <dbReference type="EMBL" id="ROQ20137.1"/>
    </source>
</evidence>
<dbReference type="PRINTS" id="PR00153">
    <property type="entry name" value="CSAPPISMRASE"/>
</dbReference>
<dbReference type="EMBL" id="RJUK01000001">
    <property type="protein sequence ID" value="ROQ20137.1"/>
    <property type="molecule type" value="Genomic_DNA"/>
</dbReference>
<feature type="domain" description="PPIase cyclophilin-type" evidence="5">
    <location>
        <begin position="23"/>
        <end position="165"/>
    </location>
</feature>
<evidence type="ECO:0000259" key="5">
    <source>
        <dbReference type="PROSITE" id="PS50072"/>
    </source>
</evidence>
<dbReference type="PROSITE" id="PS00170">
    <property type="entry name" value="CSA_PPIASE_1"/>
    <property type="match status" value="1"/>
</dbReference>